<evidence type="ECO:0000313" key="1">
    <source>
        <dbReference type="EMBL" id="VBB18449.1"/>
    </source>
</evidence>
<keyword evidence="2" id="KW-1185">Reference proteome</keyword>
<dbReference type="Proteomes" id="UP000594342">
    <property type="component" value="Unassembled WGS sequence"/>
</dbReference>
<comment type="caution">
    <text evidence="1">The sequence shown here is derived from an EMBL/GenBank/DDBJ whole genome shotgun (WGS) entry which is preliminary data.</text>
</comment>
<proteinExistence type="predicted"/>
<evidence type="ECO:0000313" key="2">
    <source>
        <dbReference type="Proteomes" id="UP000594342"/>
    </source>
</evidence>
<name>A0A5K0U8I7_9VIRU</name>
<dbReference type="EMBL" id="UPSH01000001">
    <property type="protein sequence ID" value="VBB18449.1"/>
    <property type="molecule type" value="Genomic_DNA"/>
</dbReference>
<accession>A0A5K0U8I7</accession>
<organism evidence="1 2">
    <name type="scientific">Yasminevirus sp. GU-2018</name>
    <dbReference type="NCBI Taxonomy" id="2420051"/>
    <lineage>
        <taxon>Viruses</taxon>
        <taxon>Varidnaviria</taxon>
        <taxon>Bamfordvirae</taxon>
        <taxon>Nucleocytoviricota</taxon>
        <taxon>Megaviricetes</taxon>
        <taxon>Imitervirales</taxon>
        <taxon>Mimiviridae</taxon>
        <taxon>Klosneuvirinae</taxon>
        <taxon>Yasminevirus</taxon>
        <taxon>Yasminevirus saudimassiliense</taxon>
    </lineage>
</organism>
<protein>
    <submittedName>
        <fullName evidence="1">Uncharacterized protein</fullName>
    </submittedName>
</protein>
<gene>
    <name evidence="1" type="ORF">YASMINEVIRUS_912</name>
</gene>
<sequence length="712" mass="82766">MSSFPTLSDIIVKVKDHLINRSKIFESRFYTKCKEQFESIEGIDSLISDRELTTKYFMEPFRMYLLDNFDKFNFFVVDVSTLETSNLLNMCKKLGEDVFFRDVRPMCNHKRVINNLTKQLSMLEHIAEDFHKHPIESDLRNYTAKEVPQVYNSLKDIILIVSIRDLSKDLARDGMTFVKLKSKHSMNVCLSTYTFKFLRYQDIDRFIDYTKSSSTDIVKSVSMFDTVRKFFMKLADTDIDTYSRLLLFSGFVLHSLGTTYTSDADMLYITRGQSESHVSSFVTMLNSFQKIEVFTYSEKSPNIEYISDITTDPDKHFYFLGMKVMNIKKHAKRLYQRATPSSFVDLIMLDRVNNFKVNGVVVKPCIPVITVDEDVVIVYDRKMVQKKLRITQKYLKEWHSIQYTIPELTQMIQRCQAYPNDQPFFRHIRVDPVTIVIDSIIHYTTLNLMNERFDRTVVEPFNVSNLLVMDDGRVYPRYYPEKGSNDTVLVLEPSNLTRTKVFMQMTDEKKKKISRKVNYDMQSVSFTSNWSEDLSVKNINHVLINWSISELMYSPASLVKNLLTLTTHSKECTVLVLFVDGDRVEELIHSENGSRYEIFDSNKKPIVGVYSYDDVSNVDGQTDSTFVLYVRETLRFGSGSVERVLNVNNIASIMSVGEFELIDTQPFDSYIKAQIGTDLLPVTIPNEIHETVLTTLSMFRYAVFKKTTQILT</sequence>
<reference evidence="1 2" key="1">
    <citation type="submission" date="2018-10" db="EMBL/GenBank/DDBJ databases">
        <authorList>
            <consortium name="IHU Genomes"/>
        </authorList>
    </citation>
    <scope>NUCLEOTIDE SEQUENCE [LARGE SCALE GENOMIC DNA]</scope>
    <source>
        <strain evidence="1 2">A1</strain>
    </source>
</reference>